<dbReference type="SUPFAM" id="SSF52402">
    <property type="entry name" value="Adenine nucleotide alpha hydrolases-like"/>
    <property type="match status" value="2"/>
</dbReference>
<evidence type="ECO:0000259" key="1">
    <source>
        <dbReference type="Pfam" id="PF00582"/>
    </source>
</evidence>
<organism evidence="2 3">
    <name type="scientific">Novosphingobium flavum</name>
    <dbReference type="NCBI Taxonomy" id="1778672"/>
    <lineage>
        <taxon>Bacteria</taxon>
        <taxon>Pseudomonadati</taxon>
        <taxon>Pseudomonadota</taxon>
        <taxon>Alphaproteobacteria</taxon>
        <taxon>Sphingomonadales</taxon>
        <taxon>Sphingomonadaceae</taxon>
        <taxon>Novosphingobium</taxon>
    </lineage>
</organism>
<protein>
    <submittedName>
        <fullName evidence="2">Universal stress protein</fullName>
    </submittedName>
</protein>
<accession>A0A7X1FQJ9</accession>
<dbReference type="InterPro" id="IPR006016">
    <property type="entry name" value="UspA"/>
</dbReference>
<evidence type="ECO:0000313" key="3">
    <source>
        <dbReference type="Proteomes" id="UP000566813"/>
    </source>
</evidence>
<dbReference type="RefSeq" id="WP_185663375.1">
    <property type="nucleotide sequence ID" value="NZ_JACLAW010000004.1"/>
</dbReference>
<reference evidence="2 3" key="1">
    <citation type="submission" date="2020-08" db="EMBL/GenBank/DDBJ databases">
        <title>The genome sequence of type strain Novosphingobium flavum NBRC 111647.</title>
        <authorList>
            <person name="Liu Y."/>
        </authorList>
    </citation>
    <scope>NUCLEOTIDE SEQUENCE [LARGE SCALE GENOMIC DNA]</scope>
    <source>
        <strain evidence="2 3">NBRC 111647</strain>
    </source>
</reference>
<feature type="domain" description="UspA" evidence="1">
    <location>
        <begin position="141"/>
        <end position="256"/>
    </location>
</feature>
<dbReference type="Proteomes" id="UP000566813">
    <property type="component" value="Unassembled WGS sequence"/>
</dbReference>
<keyword evidence="3" id="KW-1185">Reference proteome</keyword>
<dbReference type="AlphaFoldDB" id="A0A7X1FQJ9"/>
<dbReference type="EMBL" id="JACLAW010000004">
    <property type="protein sequence ID" value="MBC2665108.1"/>
    <property type="molecule type" value="Genomic_DNA"/>
</dbReference>
<proteinExistence type="predicted"/>
<evidence type="ECO:0000313" key="2">
    <source>
        <dbReference type="EMBL" id="MBC2665108.1"/>
    </source>
</evidence>
<dbReference type="CDD" id="cd00293">
    <property type="entry name" value="USP-like"/>
    <property type="match status" value="1"/>
</dbReference>
<gene>
    <name evidence="2" type="ORF">H7F51_06230</name>
</gene>
<dbReference type="Pfam" id="PF00582">
    <property type="entry name" value="Usp"/>
    <property type="match status" value="1"/>
</dbReference>
<comment type="caution">
    <text evidence="2">The sequence shown here is derived from an EMBL/GenBank/DDBJ whole genome shotgun (WGS) entry which is preliminary data.</text>
</comment>
<dbReference type="Gene3D" id="3.40.50.12370">
    <property type="match status" value="1"/>
</dbReference>
<name>A0A7X1FQJ9_9SPHN</name>
<sequence length="260" mass="27086">MRSILVHAEPGPAGSIRIDSALSLARMTGGHVTLLVDTPVTRYIAVDAMGGGTVAAEAIHEAVAEDDAFARTIEGQVARGDVPCDIVRVEADPIDALSDAARLADVVVVARGAVVAGDLPLSTRCPVLAVNAEEPLIFPIEKACVAWDGSAEAAHALRGAVPILAACGEVIVLTVEDAPAEFPATDALAYLSRHGVGAELQVVQRIGSVEDTISRELELNQAQLLVMGAFSHSRLREFLFGGVTRHFLEQAGGPALLLAH</sequence>